<dbReference type="InterPro" id="IPR010640">
    <property type="entry name" value="Low_temperature_requirement_A"/>
</dbReference>
<protein>
    <submittedName>
        <fullName evidence="2">Low temperature requirement protein A</fullName>
    </submittedName>
</protein>
<keyword evidence="1" id="KW-0472">Membrane</keyword>
<feature type="transmembrane region" description="Helical" evidence="1">
    <location>
        <begin position="314"/>
        <end position="332"/>
    </location>
</feature>
<evidence type="ECO:0000313" key="3">
    <source>
        <dbReference type="Proteomes" id="UP000245410"/>
    </source>
</evidence>
<feature type="transmembrane region" description="Helical" evidence="1">
    <location>
        <begin position="21"/>
        <end position="42"/>
    </location>
</feature>
<keyword evidence="3" id="KW-1185">Reference proteome</keyword>
<dbReference type="AlphaFoldDB" id="A0A317DBP5"/>
<keyword evidence="1" id="KW-0812">Transmembrane</keyword>
<dbReference type="Proteomes" id="UP000245410">
    <property type="component" value="Unassembled WGS sequence"/>
</dbReference>
<feature type="transmembrane region" description="Helical" evidence="1">
    <location>
        <begin position="172"/>
        <end position="196"/>
    </location>
</feature>
<feature type="transmembrane region" description="Helical" evidence="1">
    <location>
        <begin position="217"/>
        <end position="237"/>
    </location>
</feature>
<feature type="transmembrane region" description="Helical" evidence="1">
    <location>
        <begin position="62"/>
        <end position="81"/>
    </location>
</feature>
<feature type="transmembrane region" description="Helical" evidence="1">
    <location>
        <begin position="119"/>
        <end position="137"/>
    </location>
</feature>
<sequence>MSDVWAGRLLRNPRGSHRAAFLELFFDLVFVFALTQVAQGLITEVTAAEPERDVLRGAAETLFFFLVLWLIWMLAAWVTSLYDPEQTLVQVLVIVVMFGTLVLAITMPDASGHRAVVFAGAYVTIQLGRPLALTLALRDHPRRKVTTRITIWSAVAALPWLVGAVVSQPVRLVLWAGALGIEYVGFAAGWPIPWLGASRVNQWVISGEHLVERYQQVFLIALGEAVLVIGLTASTRQLTPGEVASFTTAFAVTVLLWRIYFHRAGRMLPEAIRDARSPARLGESATYTHLVTVAAVMTTAVGFELVIAHPTDRSELPLVVIMLGGPALFLLARSWAEYEVFARLPVPHLVGTLVLTAMIPIASVLPQLAVLVTAAVVLVLIALTDTLRTRGRPAEQPSSPL</sequence>
<feature type="transmembrane region" description="Helical" evidence="1">
    <location>
        <begin position="88"/>
        <end position="107"/>
    </location>
</feature>
<reference evidence="2 3" key="1">
    <citation type="submission" date="2018-05" db="EMBL/GenBank/DDBJ databases">
        <title>Micromonospora atacamensis sp. nov., a novel actinobacteria isolated from high altitude Atacama Desert soil.</title>
        <authorList>
            <person name="Carro L."/>
            <person name="Golinska P."/>
            <person name="Klenk H.-P."/>
            <person name="Goodfellow M."/>
        </authorList>
    </citation>
    <scope>NUCLEOTIDE SEQUENCE [LARGE SCALE GENOMIC DNA]</scope>
    <source>
        <strain evidence="2 3">5R2A7</strain>
    </source>
</reference>
<comment type="caution">
    <text evidence="2">The sequence shown here is derived from an EMBL/GenBank/DDBJ whole genome shotgun (WGS) entry which is preliminary data.</text>
</comment>
<evidence type="ECO:0000313" key="2">
    <source>
        <dbReference type="EMBL" id="PWR10173.1"/>
    </source>
</evidence>
<feature type="transmembrane region" description="Helical" evidence="1">
    <location>
        <begin position="149"/>
        <end position="166"/>
    </location>
</feature>
<accession>A0A317DBP5</accession>
<keyword evidence="1" id="KW-1133">Transmembrane helix</keyword>
<feature type="transmembrane region" description="Helical" evidence="1">
    <location>
        <begin position="243"/>
        <end position="261"/>
    </location>
</feature>
<feature type="transmembrane region" description="Helical" evidence="1">
    <location>
        <begin position="344"/>
        <end position="362"/>
    </location>
</feature>
<dbReference type="PANTHER" id="PTHR36840">
    <property type="entry name" value="BLL5714 PROTEIN"/>
    <property type="match status" value="1"/>
</dbReference>
<dbReference type="RefSeq" id="WP_109817119.1">
    <property type="nucleotide sequence ID" value="NZ_QGKR01000162.1"/>
</dbReference>
<organism evidence="2 3">
    <name type="scientific">Micromonospora acroterricola</name>
    <dbReference type="NCBI Taxonomy" id="2202421"/>
    <lineage>
        <taxon>Bacteria</taxon>
        <taxon>Bacillati</taxon>
        <taxon>Actinomycetota</taxon>
        <taxon>Actinomycetes</taxon>
        <taxon>Micromonosporales</taxon>
        <taxon>Micromonosporaceae</taxon>
        <taxon>Micromonospora</taxon>
    </lineage>
</organism>
<name>A0A317DBP5_9ACTN</name>
<feature type="transmembrane region" description="Helical" evidence="1">
    <location>
        <begin position="368"/>
        <end position="387"/>
    </location>
</feature>
<evidence type="ECO:0000256" key="1">
    <source>
        <dbReference type="SAM" id="Phobius"/>
    </source>
</evidence>
<dbReference type="Pfam" id="PF06772">
    <property type="entry name" value="LtrA"/>
    <property type="match status" value="1"/>
</dbReference>
<dbReference type="PANTHER" id="PTHR36840:SF1">
    <property type="entry name" value="BLL5714 PROTEIN"/>
    <property type="match status" value="1"/>
</dbReference>
<feature type="transmembrane region" description="Helical" evidence="1">
    <location>
        <begin position="286"/>
        <end position="308"/>
    </location>
</feature>
<proteinExistence type="predicted"/>
<dbReference type="EMBL" id="QGKR01000162">
    <property type="protein sequence ID" value="PWR10173.1"/>
    <property type="molecule type" value="Genomic_DNA"/>
</dbReference>
<gene>
    <name evidence="2" type="ORF">DKT68_09865</name>
</gene>
<dbReference type="OrthoDB" id="3403309at2"/>